<evidence type="ECO:0000313" key="2">
    <source>
        <dbReference type="EMBL" id="JAS24863.1"/>
    </source>
</evidence>
<feature type="transmembrane region" description="Helical" evidence="1">
    <location>
        <begin position="288"/>
        <end position="306"/>
    </location>
</feature>
<organism evidence="2">
    <name type="scientific">Clastoptera arizonana</name>
    <name type="common">Arizona spittle bug</name>
    <dbReference type="NCBI Taxonomy" id="38151"/>
    <lineage>
        <taxon>Eukaryota</taxon>
        <taxon>Metazoa</taxon>
        <taxon>Ecdysozoa</taxon>
        <taxon>Arthropoda</taxon>
        <taxon>Hexapoda</taxon>
        <taxon>Insecta</taxon>
        <taxon>Pterygota</taxon>
        <taxon>Neoptera</taxon>
        <taxon>Paraneoptera</taxon>
        <taxon>Hemiptera</taxon>
        <taxon>Auchenorrhyncha</taxon>
        <taxon>Cercopoidea</taxon>
        <taxon>Clastopteridae</taxon>
        <taxon>Clastoptera</taxon>
    </lineage>
</organism>
<evidence type="ECO:0000256" key="1">
    <source>
        <dbReference type="SAM" id="Phobius"/>
    </source>
</evidence>
<keyword evidence="1" id="KW-1133">Transmembrane helix</keyword>
<feature type="transmembrane region" description="Helical" evidence="1">
    <location>
        <begin position="17"/>
        <end position="39"/>
    </location>
</feature>
<name>A0A1B6DGP9_9HEMI</name>
<keyword evidence="1" id="KW-0472">Membrane</keyword>
<proteinExistence type="predicted"/>
<dbReference type="Gene3D" id="1.20.140.150">
    <property type="match status" value="1"/>
</dbReference>
<dbReference type="AlphaFoldDB" id="A0A1B6DGP9"/>
<gene>
    <name evidence="2" type="ORF">g.43282</name>
</gene>
<sequence>METTTANNQQCAIQPSLVFLLGTLLLTSCATAMLCAAVMTDHWEYVSWDQSKVEHIARTSKKNLTAHRHIVVEWYLDGYVTRIAVRDRSRRRRPTIADVNAVDDPMMGVDVASVFLVPMNGGIWTLCVSLTEQQIRLLSSVGFSQKECINYLAPVLTKGEEARTDWQHRMQNLSISCALVCLIILASSALVGAFGIFQHQISAVLVTGVMYLLAATFALFTLTIIHFKRQKTSTRPPGDCTDIAPGVPAILADGVSPSTDAALGIDMVSIWAEYYSARIFKVGWSLDLGWGGVTLCVLTSVLWILLSKIMRYNPLTSTMLS</sequence>
<feature type="transmembrane region" description="Helical" evidence="1">
    <location>
        <begin position="203"/>
        <end position="225"/>
    </location>
</feature>
<protein>
    <submittedName>
        <fullName evidence="2">Uncharacterized protein</fullName>
    </submittedName>
</protein>
<reference evidence="2" key="1">
    <citation type="submission" date="2015-12" db="EMBL/GenBank/DDBJ databases">
        <title>De novo transcriptome assembly of four potential Pierce s Disease insect vectors from Arizona vineyards.</title>
        <authorList>
            <person name="Tassone E.E."/>
        </authorList>
    </citation>
    <scope>NUCLEOTIDE SEQUENCE</scope>
</reference>
<keyword evidence="1" id="KW-0812">Transmembrane</keyword>
<dbReference type="EMBL" id="GEDC01012435">
    <property type="protein sequence ID" value="JAS24863.1"/>
    <property type="molecule type" value="Transcribed_RNA"/>
</dbReference>
<accession>A0A1B6DGP9</accession>
<feature type="transmembrane region" description="Helical" evidence="1">
    <location>
        <begin position="173"/>
        <end position="197"/>
    </location>
</feature>